<keyword evidence="5" id="KW-0493">Microtubule</keyword>
<feature type="compositionally biased region" description="Basic residues" evidence="9">
    <location>
        <begin position="714"/>
        <end position="730"/>
    </location>
</feature>
<dbReference type="Pfam" id="PF12214">
    <property type="entry name" value="TPX2_importin"/>
    <property type="match status" value="2"/>
</dbReference>
<keyword evidence="6" id="KW-0206">Cytoskeleton</keyword>
<evidence type="ECO:0000259" key="11">
    <source>
        <dbReference type="Pfam" id="PF06886"/>
    </source>
</evidence>
<keyword evidence="8" id="KW-0175">Coiled coil</keyword>
<feature type="compositionally biased region" description="Polar residues" evidence="9">
    <location>
        <begin position="736"/>
        <end position="746"/>
    </location>
</feature>
<organism evidence="13">
    <name type="scientific">Brassica napus</name>
    <name type="common">Rape</name>
    <dbReference type="NCBI Taxonomy" id="3708"/>
    <lineage>
        <taxon>Eukaryota</taxon>
        <taxon>Viridiplantae</taxon>
        <taxon>Streptophyta</taxon>
        <taxon>Embryophyta</taxon>
        <taxon>Tracheophyta</taxon>
        <taxon>Spermatophyta</taxon>
        <taxon>Magnoliopsida</taxon>
        <taxon>eudicotyledons</taxon>
        <taxon>Gunneridae</taxon>
        <taxon>Pentapetalae</taxon>
        <taxon>rosids</taxon>
        <taxon>malvids</taxon>
        <taxon>Brassicales</taxon>
        <taxon>Brassicaceae</taxon>
        <taxon>Brassiceae</taxon>
        <taxon>Brassica</taxon>
    </lineage>
</organism>
<dbReference type="AlphaFoldDB" id="A0A816VS73"/>
<evidence type="ECO:0000256" key="4">
    <source>
        <dbReference type="ARBA" id="ARBA00022490"/>
    </source>
</evidence>
<dbReference type="GO" id="GO:0005634">
    <property type="term" value="C:nucleus"/>
    <property type="evidence" value="ECO:0007669"/>
    <property type="project" value="UniProtKB-SubCell"/>
</dbReference>
<feature type="domain" description="TPX2 central" evidence="12">
    <location>
        <begin position="305"/>
        <end position="392"/>
    </location>
</feature>
<feature type="region of interest" description="Disordered" evidence="9">
    <location>
        <begin position="688"/>
        <end position="746"/>
    </location>
</feature>
<feature type="signal peptide" evidence="10">
    <location>
        <begin position="1"/>
        <end position="18"/>
    </location>
</feature>
<protein>
    <submittedName>
        <fullName evidence="13">(rape) hypothetical protein</fullName>
    </submittedName>
</protein>
<dbReference type="InterPro" id="IPR027330">
    <property type="entry name" value="TPX2_central_dom"/>
</dbReference>
<reference evidence="13" key="1">
    <citation type="submission" date="2021-01" db="EMBL/GenBank/DDBJ databases">
        <authorList>
            <consortium name="Genoscope - CEA"/>
            <person name="William W."/>
        </authorList>
    </citation>
    <scope>NUCLEOTIDE SEQUENCE</scope>
</reference>
<evidence type="ECO:0000256" key="8">
    <source>
        <dbReference type="SAM" id="Coils"/>
    </source>
</evidence>
<evidence type="ECO:0000256" key="6">
    <source>
        <dbReference type="ARBA" id="ARBA00023212"/>
    </source>
</evidence>
<dbReference type="InterPro" id="IPR027329">
    <property type="entry name" value="TPX2_C"/>
</dbReference>
<feature type="domain" description="TPX2 C-terminal" evidence="11">
    <location>
        <begin position="636"/>
        <end position="712"/>
    </location>
</feature>
<feature type="coiled-coil region" evidence="8">
    <location>
        <begin position="647"/>
        <end position="674"/>
    </location>
</feature>
<evidence type="ECO:0000256" key="3">
    <source>
        <dbReference type="ARBA" id="ARBA00005885"/>
    </source>
</evidence>
<evidence type="ECO:0000256" key="5">
    <source>
        <dbReference type="ARBA" id="ARBA00022701"/>
    </source>
</evidence>
<dbReference type="GO" id="GO:0005819">
    <property type="term" value="C:spindle"/>
    <property type="evidence" value="ECO:0007669"/>
    <property type="project" value="UniProtKB-SubCell"/>
</dbReference>
<feature type="domain" description="TPX2 central" evidence="12">
    <location>
        <begin position="405"/>
        <end position="482"/>
    </location>
</feature>
<dbReference type="PANTHER" id="PTHR14326:SF52">
    <property type="entry name" value="TPX2 C-TERMINAL DOMAIN-CONTAINING PROTEIN"/>
    <property type="match status" value="1"/>
</dbReference>
<evidence type="ECO:0000256" key="9">
    <source>
        <dbReference type="SAM" id="MobiDB-lite"/>
    </source>
</evidence>
<proteinExistence type="inferred from homology"/>
<name>A0A816VS73_BRANA</name>
<feature type="chain" id="PRO_5032676266" evidence="10">
    <location>
        <begin position="19"/>
        <end position="746"/>
    </location>
</feature>
<dbReference type="EMBL" id="HG994372">
    <property type="protein sequence ID" value="CAF2116822.1"/>
    <property type="molecule type" value="Genomic_DNA"/>
</dbReference>
<comment type="subcellular location">
    <subcellularLocation>
        <location evidence="2">Cytoplasm</location>
        <location evidence="2">Cytoskeleton</location>
        <location evidence="2">Spindle</location>
    </subcellularLocation>
    <subcellularLocation>
        <location evidence="1">Nucleus</location>
    </subcellularLocation>
</comment>
<dbReference type="InterPro" id="IPR009675">
    <property type="entry name" value="TPX2_fam"/>
</dbReference>
<accession>A0A816VS73</accession>
<keyword evidence="4" id="KW-0963">Cytoplasm</keyword>
<keyword evidence="7" id="KW-0539">Nucleus</keyword>
<evidence type="ECO:0000256" key="10">
    <source>
        <dbReference type="SAM" id="SignalP"/>
    </source>
</evidence>
<sequence>MTVVIRLLLVIIIIQTHTFPLKKKEQTLSSAIRFFFPVIREIMEGTTTIDQTYEFLAPRWFDFVNGETEDEARRAELWFESALSCAPSPSVPRIKARRSFKVEAMCNFNEEEEAKKEDVSPIKPSHSSSSKDSDASDKEHIPPQACTPKPLGGDSVSLKKHQTARKIACLLRNPSALRPKGSHQKSVLMIREASVKKNIAAAAATTNLIQDNQAIKRQKLDDGRSRHILNPKPTTLLHKTRQGGLVNTGFNVCPEVTKQTHKENRKVYVREQIKTFISTAELMKKFQTSTHVKASLPQNRTNKLTLTRPKEPEFVTSQRARPLRVKSSAELEEEMLAKIPKFKARPVNKKILAAPALPVPQRSTPHLPEFQEFHLETMARANQLAETSSIASTQVSNQHNDWKPHLTAPKPPVLQTMLRARPTKAKTTAELEQEELDKAPKFKAKPLNKKIFESKGEMGIFCNTKKHITIPQEFHFATDERISKPNSVLDAFDKLSLTSESCHEKPLPRITAPNPFNLRTEERGAEKEKKFVMEVTEKLIGDERARVPKATPYPYTTDYPVVPPKPEPKQCTKPEPFQLESLVRHEDEMRREMEERMRMEREEAQKRLFKAQPVIKEDPIPVPEKVRKPLTEIQAFDLHVEHRAVGRADFDQKVKEKENQYKRYREESEAAKMVEEERYLKQMRKTMVPHARPVPNFNKPFVPQKSNKETTKPKSPKLRVIKRTERRKMTARPVSAATSASAGQMR</sequence>
<dbReference type="PANTHER" id="PTHR14326">
    <property type="entry name" value="TARGETING PROTEIN FOR XKLP2"/>
    <property type="match status" value="1"/>
</dbReference>
<dbReference type="GO" id="GO:0060236">
    <property type="term" value="P:regulation of mitotic spindle organization"/>
    <property type="evidence" value="ECO:0007669"/>
    <property type="project" value="InterPro"/>
</dbReference>
<dbReference type="Proteomes" id="UP001295469">
    <property type="component" value="Chromosome C08"/>
</dbReference>
<evidence type="ECO:0000256" key="1">
    <source>
        <dbReference type="ARBA" id="ARBA00004123"/>
    </source>
</evidence>
<dbReference type="Pfam" id="PF06886">
    <property type="entry name" value="TPX2"/>
    <property type="match status" value="1"/>
</dbReference>
<gene>
    <name evidence="13" type="ORF">DARMORV10_C08P52650.1</name>
</gene>
<evidence type="ECO:0000259" key="12">
    <source>
        <dbReference type="Pfam" id="PF12214"/>
    </source>
</evidence>
<evidence type="ECO:0000256" key="2">
    <source>
        <dbReference type="ARBA" id="ARBA00004186"/>
    </source>
</evidence>
<feature type="region of interest" description="Disordered" evidence="9">
    <location>
        <begin position="113"/>
        <end position="158"/>
    </location>
</feature>
<dbReference type="GO" id="GO:0005874">
    <property type="term" value="C:microtubule"/>
    <property type="evidence" value="ECO:0007669"/>
    <property type="project" value="UniProtKB-KW"/>
</dbReference>
<evidence type="ECO:0000256" key="7">
    <source>
        <dbReference type="ARBA" id="ARBA00023242"/>
    </source>
</evidence>
<evidence type="ECO:0000313" key="13">
    <source>
        <dbReference type="EMBL" id="CAF2116822.1"/>
    </source>
</evidence>
<comment type="similarity">
    <text evidence="3">Belongs to the TPX2 family.</text>
</comment>
<keyword evidence="10" id="KW-0732">Signal</keyword>
<feature type="compositionally biased region" description="Basic and acidic residues" evidence="9">
    <location>
        <begin position="129"/>
        <end position="141"/>
    </location>
</feature>